<dbReference type="RefSeq" id="WP_119829573.1">
    <property type="nucleotide sequence ID" value="NZ_QYUL01000001.1"/>
</dbReference>
<keyword evidence="9" id="KW-1185">Reference proteome</keyword>
<keyword evidence="2 7" id="KW-0812">Transmembrane</keyword>
<dbReference type="GO" id="GO:0008932">
    <property type="term" value="F:lytic endotransglycosylase activity"/>
    <property type="evidence" value="ECO:0007669"/>
    <property type="project" value="UniProtKB-UniRule"/>
</dbReference>
<dbReference type="PANTHER" id="PTHR30518">
    <property type="entry name" value="ENDOLYTIC MUREIN TRANSGLYCOSYLASE"/>
    <property type="match status" value="1"/>
</dbReference>
<dbReference type="OrthoDB" id="9814591at2"/>
<comment type="catalytic activity">
    <reaction evidence="7">
        <text>a peptidoglycan chain = a peptidoglycan chain with N-acetyl-1,6-anhydromuramyl-[peptide] at the reducing end + a peptidoglycan chain with N-acetylglucosamine at the non-reducing end.</text>
        <dbReference type="EC" id="4.2.2.29"/>
    </reaction>
</comment>
<dbReference type="InterPro" id="IPR003770">
    <property type="entry name" value="MLTG-like"/>
</dbReference>
<evidence type="ECO:0000256" key="5">
    <source>
        <dbReference type="ARBA" id="ARBA00023239"/>
    </source>
</evidence>
<evidence type="ECO:0000256" key="1">
    <source>
        <dbReference type="ARBA" id="ARBA00022475"/>
    </source>
</evidence>
<proteinExistence type="inferred from homology"/>
<dbReference type="Pfam" id="PF02618">
    <property type="entry name" value="YceG"/>
    <property type="match status" value="1"/>
</dbReference>
<keyword evidence="5 7" id="KW-0456">Lyase</keyword>
<keyword evidence="1 7" id="KW-1003">Cell membrane</keyword>
<feature type="site" description="Important for catalytic activity" evidence="7">
    <location>
        <position position="208"/>
    </location>
</feature>
<evidence type="ECO:0000256" key="6">
    <source>
        <dbReference type="ARBA" id="ARBA00023316"/>
    </source>
</evidence>
<organism evidence="8 9">
    <name type="scientific">Azospirillum cavernae</name>
    <dbReference type="NCBI Taxonomy" id="2320860"/>
    <lineage>
        <taxon>Bacteria</taxon>
        <taxon>Pseudomonadati</taxon>
        <taxon>Pseudomonadota</taxon>
        <taxon>Alphaproteobacteria</taxon>
        <taxon>Rhodospirillales</taxon>
        <taxon>Azospirillaceae</taxon>
        <taxon>Azospirillum</taxon>
    </lineage>
</organism>
<evidence type="ECO:0000256" key="3">
    <source>
        <dbReference type="ARBA" id="ARBA00022989"/>
    </source>
</evidence>
<dbReference type="Gene3D" id="3.30.1490.480">
    <property type="entry name" value="Endolytic murein transglycosylase"/>
    <property type="match status" value="1"/>
</dbReference>
<dbReference type="GO" id="GO:0009252">
    <property type="term" value="P:peptidoglycan biosynthetic process"/>
    <property type="evidence" value="ECO:0007669"/>
    <property type="project" value="UniProtKB-UniRule"/>
</dbReference>
<accession>A0A418W1M2</accession>
<dbReference type="Proteomes" id="UP000283458">
    <property type="component" value="Unassembled WGS sequence"/>
</dbReference>
<keyword evidence="3 7" id="KW-1133">Transmembrane helix</keyword>
<comment type="caution">
    <text evidence="8">The sequence shown here is derived from an EMBL/GenBank/DDBJ whole genome shotgun (WGS) entry which is preliminary data.</text>
</comment>
<evidence type="ECO:0000313" key="9">
    <source>
        <dbReference type="Proteomes" id="UP000283458"/>
    </source>
</evidence>
<dbReference type="EMBL" id="QYUL01000001">
    <property type="protein sequence ID" value="RJF83932.1"/>
    <property type="molecule type" value="Genomic_DNA"/>
</dbReference>
<evidence type="ECO:0000256" key="2">
    <source>
        <dbReference type="ARBA" id="ARBA00022692"/>
    </source>
</evidence>
<dbReference type="GO" id="GO:0071555">
    <property type="term" value="P:cell wall organization"/>
    <property type="evidence" value="ECO:0007669"/>
    <property type="project" value="UniProtKB-KW"/>
</dbReference>
<evidence type="ECO:0000256" key="7">
    <source>
        <dbReference type="HAMAP-Rule" id="MF_02065"/>
    </source>
</evidence>
<dbReference type="EC" id="4.2.2.29" evidence="7"/>
<sequence>MGWGLRIVAGALVLVSATAGVGVWGAMEVMAPGPLDHPETVVIPRGSGVESIAITLGDAGVVSSPLLFLAGAKITALAGLAGSARDLKAGEYLFPAGVSMDAVLEQMRQGRTVVRRFTVPEGLTSAQVVALLDKETALTGTVKQTPKNGALLPETYHFAYGDSRASIIERMQTAMTQALAEGWKARDPHLPFETPQQALTLASIVEKETGIAAERAKVAGVFINRLEAGMKLQSDPTVVFALTDGVGELGRALTRNDWKFESPYNTYQVTGLPPGPIANPGKASLQAVLKPEKHDMLYFVADGTGGHVFAKTLPDHNRNVAKWRDVQQARQSATDP</sequence>
<comment type="function">
    <text evidence="7">Functions as a peptidoglycan terminase that cleaves nascent peptidoglycan strands endolytically to terminate their elongation.</text>
</comment>
<evidence type="ECO:0000256" key="4">
    <source>
        <dbReference type="ARBA" id="ARBA00023136"/>
    </source>
</evidence>
<keyword evidence="7" id="KW-0997">Cell inner membrane</keyword>
<dbReference type="NCBIfam" id="TIGR00247">
    <property type="entry name" value="endolytic transglycosylase MltG"/>
    <property type="match status" value="1"/>
</dbReference>
<dbReference type="GO" id="GO:0005886">
    <property type="term" value="C:plasma membrane"/>
    <property type="evidence" value="ECO:0007669"/>
    <property type="project" value="UniProtKB-UniRule"/>
</dbReference>
<dbReference type="AlphaFoldDB" id="A0A418W1M2"/>
<dbReference type="CDD" id="cd08010">
    <property type="entry name" value="MltG_like"/>
    <property type="match status" value="1"/>
</dbReference>
<dbReference type="Gene3D" id="3.30.160.60">
    <property type="entry name" value="Classic Zinc Finger"/>
    <property type="match status" value="1"/>
</dbReference>
<keyword evidence="4 7" id="KW-0472">Membrane</keyword>
<keyword evidence="6 7" id="KW-0961">Cell wall biogenesis/degradation</keyword>
<gene>
    <name evidence="7 8" type="primary">mltG</name>
    <name evidence="8" type="ORF">D3877_04740</name>
</gene>
<reference evidence="8 9" key="1">
    <citation type="submission" date="2018-09" db="EMBL/GenBank/DDBJ databases">
        <authorList>
            <person name="Zhu H."/>
        </authorList>
    </citation>
    <scope>NUCLEOTIDE SEQUENCE [LARGE SCALE GENOMIC DNA]</scope>
    <source>
        <strain evidence="8 9">K2W22B-5</strain>
    </source>
</reference>
<name>A0A418W1M2_9PROT</name>
<comment type="similarity">
    <text evidence="7">Belongs to the transglycosylase MltG family.</text>
</comment>
<evidence type="ECO:0000313" key="8">
    <source>
        <dbReference type="EMBL" id="RJF83932.1"/>
    </source>
</evidence>
<protein>
    <recommendedName>
        <fullName evidence="7">Endolytic murein transglycosylase</fullName>
        <ecNumber evidence="7">4.2.2.29</ecNumber>
    </recommendedName>
    <alternativeName>
        <fullName evidence="7">Peptidoglycan lytic transglycosylase</fullName>
    </alternativeName>
    <alternativeName>
        <fullName evidence="7">Peptidoglycan polymerization terminase</fullName>
    </alternativeName>
</protein>
<dbReference type="HAMAP" id="MF_02065">
    <property type="entry name" value="MltG"/>
    <property type="match status" value="1"/>
</dbReference>
<dbReference type="PANTHER" id="PTHR30518:SF2">
    <property type="entry name" value="ENDOLYTIC MUREIN TRANSGLYCOSYLASE"/>
    <property type="match status" value="1"/>
</dbReference>